<keyword evidence="2" id="KW-0472">Membrane</keyword>
<evidence type="ECO:0008006" key="5">
    <source>
        <dbReference type="Google" id="ProtNLM"/>
    </source>
</evidence>
<dbReference type="EMBL" id="LT607750">
    <property type="protein sequence ID" value="SCG59242.1"/>
    <property type="molecule type" value="Genomic_DNA"/>
</dbReference>
<dbReference type="AlphaFoldDB" id="A0A1C5ILR8"/>
<feature type="compositionally biased region" description="Low complexity" evidence="1">
    <location>
        <begin position="293"/>
        <end position="307"/>
    </location>
</feature>
<feature type="compositionally biased region" description="Basic and acidic residues" evidence="1">
    <location>
        <begin position="273"/>
        <end position="283"/>
    </location>
</feature>
<feature type="compositionally biased region" description="Basic and acidic residues" evidence="1">
    <location>
        <begin position="219"/>
        <end position="231"/>
    </location>
</feature>
<proteinExistence type="predicted"/>
<feature type="compositionally biased region" description="Basic and acidic residues" evidence="1">
    <location>
        <begin position="318"/>
        <end position="327"/>
    </location>
</feature>
<dbReference type="Proteomes" id="UP000198217">
    <property type="component" value="Chromosome I"/>
</dbReference>
<evidence type="ECO:0000313" key="4">
    <source>
        <dbReference type="Proteomes" id="UP000198217"/>
    </source>
</evidence>
<keyword evidence="2" id="KW-1133">Transmembrane helix</keyword>
<keyword evidence="2" id="KW-0812">Transmembrane</keyword>
<protein>
    <recommendedName>
        <fullName evidence="5">Capsular polysaccharide biosynthesis protein</fullName>
    </recommendedName>
</protein>
<feature type="transmembrane region" description="Helical" evidence="2">
    <location>
        <begin position="14"/>
        <end position="35"/>
    </location>
</feature>
<feature type="region of interest" description="Disordered" evidence="1">
    <location>
        <begin position="207"/>
        <end position="241"/>
    </location>
</feature>
<organism evidence="3 4">
    <name type="scientific">Micromonospora echinaurantiaca</name>
    <dbReference type="NCBI Taxonomy" id="47857"/>
    <lineage>
        <taxon>Bacteria</taxon>
        <taxon>Bacillati</taxon>
        <taxon>Actinomycetota</taxon>
        <taxon>Actinomycetes</taxon>
        <taxon>Micromonosporales</taxon>
        <taxon>Micromonosporaceae</taxon>
        <taxon>Micromonospora</taxon>
    </lineage>
</organism>
<feature type="region of interest" description="Disordered" evidence="1">
    <location>
        <begin position="254"/>
        <end position="327"/>
    </location>
</feature>
<reference evidence="3 4" key="1">
    <citation type="submission" date="2016-06" db="EMBL/GenBank/DDBJ databases">
        <authorList>
            <person name="Kjaerup R.B."/>
            <person name="Dalgaard T.S."/>
            <person name="Juul-Madsen H.R."/>
        </authorList>
    </citation>
    <scope>NUCLEOTIDE SEQUENCE [LARGE SCALE GENOMIC DNA]</scope>
    <source>
        <strain evidence="3 4">DSM 43904</strain>
    </source>
</reference>
<sequence>MDLWDLTRLLFRRWYIALPILLVSVLTAALVGQSIKPDYRATGNLVLIPAPGPAEPADPKQRTEERPKNPWADLGLEALGNAAILKVLDQRTLKGLADAGFSDSITVQVTPRTPILYVEAVGNSPEQATATVQQVIKLLAAEVAEQQKGFGVLPQDTITTLTLTDGADVEAVTSKVKRVLVVIVGLGLLITAAGTIAVDVLLRRRQRRRGQADVDEADEALRPDTANREPGQRLVDVSPSAVPVPDIEAVRRAHLGPEPSGAYRPREQPGVGAERRVSVEPKPVRHPHGVEYTAPRTPPATTSADRTVILPPARSQRSGHEGRNGGR</sequence>
<keyword evidence="4" id="KW-1185">Reference proteome</keyword>
<accession>A0A1C5ILR8</accession>
<evidence type="ECO:0000256" key="1">
    <source>
        <dbReference type="SAM" id="MobiDB-lite"/>
    </source>
</evidence>
<evidence type="ECO:0000256" key="2">
    <source>
        <dbReference type="SAM" id="Phobius"/>
    </source>
</evidence>
<gene>
    <name evidence="3" type="ORF">GA0070609_3526</name>
</gene>
<evidence type="ECO:0000313" key="3">
    <source>
        <dbReference type="EMBL" id="SCG59242.1"/>
    </source>
</evidence>
<name>A0A1C5ILR8_9ACTN</name>
<feature type="transmembrane region" description="Helical" evidence="2">
    <location>
        <begin position="179"/>
        <end position="202"/>
    </location>
</feature>